<dbReference type="PROSITE" id="PS50931">
    <property type="entry name" value="HTH_LYSR"/>
    <property type="match status" value="1"/>
</dbReference>
<evidence type="ECO:0000313" key="7">
    <source>
        <dbReference type="Proteomes" id="UP000517547"/>
    </source>
</evidence>
<comment type="caution">
    <text evidence="6">The sequence shown here is derived from an EMBL/GenBank/DDBJ whole genome shotgun (WGS) entry which is preliminary data.</text>
</comment>
<dbReference type="CDD" id="cd08472">
    <property type="entry name" value="PBP2_CrgA_like_3"/>
    <property type="match status" value="1"/>
</dbReference>
<dbReference type="InterPro" id="IPR036388">
    <property type="entry name" value="WH-like_DNA-bd_sf"/>
</dbReference>
<dbReference type="GO" id="GO:0043565">
    <property type="term" value="F:sequence-specific DNA binding"/>
    <property type="evidence" value="ECO:0007669"/>
    <property type="project" value="TreeGrafter"/>
</dbReference>
<evidence type="ECO:0000256" key="4">
    <source>
        <dbReference type="ARBA" id="ARBA00023163"/>
    </source>
</evidence>
<reference evidence="6 7" key="1">
    <citation type="submission" date="2020-04" db="EMBL/GenBank/DDBJ databases">
        <title>Molecular characterization of pseudomonads from Agaricus bisporus reveal novel blotch 2 pathogens in Western Europe.</title>
        <authorList>
            <person name="Taparia T."/>
            <person name="Krijger M."/>
            <person name="Haynes E."/>
            <person name="Elpinstone J.G."/>
            <person name="Noble R."/>
            <person name="Van Der Wolf J."/>
        </authorList>
    </citation>
    <scope>NUCLEOTIDE SEQUENCE [LARGE SCALE GENOMIC DNA]</scope>
    <source>
        <strain evidence="6 7">IPO3738</strain>
    </source>
</reference>
<evidence type="ECO:0000256" key="3">
    <source>
        <dbReference type="ARBA" id="ARBA00023125"/>
    </source>
</evidence>
<dbReference type="InterPro" id="IPR058163">
    <property type="entry name" value="LysR-type_TF_proteobact-type"/>
</dbReference>
<dbReference type="Gene3D" id="1.10.10.10">
    <property type="entry name" value="Winged helix-like DNA-binding domain superfamily/Winged helix DNA-binding domain"/>
    <property type="match status" value="1"/>
</dbReference>
<dbReference type="InterPro" id="IPR000847">
    <property type="entry name" value="LysR_HTH_N"/>
</dbReference>
<feature type="domain" description="HTH lysR-type" evidence="5">
    <location>
        <begin position="1"/>
        <end position="59"/>
    </location>
</feature>
<dbReference type="SUPFAM" id="SSF53850">
    <property type="entry name" value="Periplasmic binding protein-like II"/>
    <property type="match status" value="1"/>
</dbReference>
<accession>A0A7Y7Y5Q7</accession>
<dbReference type="InterPro" id="IPR005119">
    <property type="entry name" value="LysR_subst-bd"/>
</dbReference>
<dbReference type="GO" id="GO:0006351">
    <property type="term" value="P:DNA-templated transcription"/>
    <property type="evidence" value="ECO:0007669"/>
    <property type="project" value="TreeGrafter"/>
</dbReference>
<dbReference type="AlphaFoldDB" id="A0A7Y7Y5Q7"/>
<dbReference type="PANTHER" id="PTHR30537">
    <property type="entry name" value="HTH-TYPE TRANSCRIPTIONAL REGULATOR"/>
    <property type="match status" value="1"/>
</dbReference>
<keyword evidence="3" id="KW-0238">DNA-binding</keyword>
<dbReference type="RefSeq" id="WP_017126753.1">
    <property type="nucleotide sequence ID" value="NZ_JACAQE010000012.1"/>
</dbReference>
<keyword evidence="2" id="KW-0805">Transcription regulation</keyword>
<keyword evidence="4" id="KW-0804">Transcription</keyword>
<name>A0A7Y7Y5Q7_9PSED</name>
<evidence type="ECO:0000313" key="6">
    <source>
        <dbReference type="EMBL" id="NWC18126.1"/>
    </source>
</evidence>
<proteinExistence type="inferred from homology"/>
<evidence type="ECO:0000256" key="2">
    <source>
        <dbReference type="ARBA" id="ARBA00023015"/>
    </source>
</evidence>
<dbReference type="EMBL" id="JACAQE010000012">
    <property type="protein sequence ID" value="NWC18126.1"/>
    <property type="molecule type" value="Genomic_DNA"/>
</dbReference>
<sequence length="303" mass="33832">MDQLLAIRAFARVVEAGSFTRAADSLTMPTTTVSKLVRELETYLNVRLLQRTTRRVSVTNEGLAYYEQTARLLRDLEEVDTGLRTAQVKPRGKLKVDIGSSVATELIIPALPEFFARYPDIRLEVGVSDRHVDLISESVDCAIRGGELKDLSLAARSIGHACWVTCATPAYLERFGRPTHPTALENGHQLIDYLSARTGRVMPAVFERGRERFEITGHSNCSVNESNAHVAAALAGLGIIHTFGYTVQKHIDSGALIPFLEAWRPAPYPFHVVYAPNRYLSHRVRVFIDWLAERFQSTLANRS</sequence>
<dbReference type="GO" id="GO:0003700">
    <property type="term" value="F:DNA-binding transcription factor activity"/>
    <property type="evidence" value="ECO:0007669"/>
    <property type="project" value="InterPro"/>
</dbReference>
<dbReference type="Pfam" id="PF00126">
    <property type="entry name" value="HTH_1"/>
    <property type="match status" value="1"/>
</dbReference>
<gene>
    <name evidence="6" type="ORF">HX845_31030</name>
</gene>
<dbReference type="Gene3D" id="3.40.190.10">
    <property type="entry name" value="Periplasmic binding protein-like II"/>
    <property type="match status" value="2"/>
</dbReference>
<evidence type="ECO:0000259" key="5">
    <source>
        <dbReference type="PROSITE" id="PS50931"/>
    </source>
</evidence>
<protein>
    <submittedName>
        <fullName evidence="6">LysR family transcriptional regulator</fullName>
    </submittedName>
</protein>
<organism evidence="6 7">
    <name type="scientific">Pseudomonas gingeri</name>
    <dbReference type="NCBI Taxonomy" id="117681"/>
    <lineage>
        <taxon>Bacteria</taxon>
        <taxon>Pseudomonadati</taxon>
        <taxon>Pseudomonadota</taxon>
        <taxon>Gammaproteobacteria</taxon>
        <taxon>Pseudomonadales</taxon>
        <taxon>Pseudomonadaceae</taxon>
        <taxon>Pseudomonas</taxon>
    </lineage>
</organism>
<dbReference type="InterPro" id="IPR036390">
    <property type="entry name" value="WH_DNA-bd_sf"/>
</dbReference>
<dbReference type="SUPFAM" id="SSF46785">
    <property type="entry name" value="Winged helix' DNA-binding domain"/>
    <property type="match status" value="1"/>
</dbReference>
<comment type="similarity">
    <text evidence="1">Belongs to the LysR transcriptional regulatory family.</text>
</comment>
<evidence type="ECO:0000256" key="1">
    <source>
        <dbReference type="ARBA" id="ARBA00009437"/>
    </source>
</evidence>
<dbReference type="FunFam" id="1.10.10.10:FF:000001">
    <property type="entry name" value="LysR family transcriptional regulator"/>
    <property type="match status" value="1"/>
</dbReference>
<dbReference type="Proteomes" id="UP000517547">
    <property type="component" value="Unassembled WGS sequence"/>
</dbReference>
<dbReference type="Pfam" id="PF03466">
    <property type="entry name" value="LysR_substrate"/>
    <property type="match status" value="1"/>
</dbReference>
<dbReference type="PANTHER" id="PTHR30537:SF72">
    <property type="entry name" value="LYSR FAMILY TRANSCRIPTIONAL REGULATOR"/>
    <property type="match status" value="1"/>
</dbReference>